<reference evidence="2" key="1">
    <citation type="journal article" date="2014" name="Front. Microbiol.">
        <title>High frequency of phylogenetically diverse reductive dehalogenase-homologous genes in deep subseafloor sedimentary metagenomes.</title>
        <authorList>
            <person name="Kawai M."/>
            <person name="Futagami T."/>
            <person name="Toyoda A."/>
            <person name="Takaki Y."/>
            <person name="Nishi S."/>
            <person name="Hori S."/>
            <person name="Arai W."/>
            <person name="Tsubouchi T."/>
            <person name="Morono Y."/>
            <person name="Uchiyama I."/>
            <person name="Ito T."/>
            <person name="Fujiyama A."/>
            <person name="Inagaki F."/>
            <person name="Takami H."/>
        </authorList>
    </citation>
    <scope>NUCLEOTIDE SEQUENCE</scope>
    <source>
        <strain evidence="2">Expedition CK06-06</strain>
    </source>
</reference>
<gene>
    <name evidence="2" type="ORF">S01H1_10613</name>
</gene>
<dbReference type="EMBL" id="BARS01005416">
    <property type="protein sequence ID" value="GAF73049.1"/>
    <property type="molecule type" value="Genomic_DNA"/>
</dbReference>
<evidence type="ECO:0000313" key="2">
    <source>
        <dbReference type="EMBL" id="GAF73049.1"/>
    </source>
</evidence>
<dbReference type="AlphaFoldDB" id="X0RW53"/>
<evidence type="ECO:0000256" key="1">
    <source>
        <dbReference type="SAM" id="MobiDB-lite"/>
    </source>
</evidence>
<proteinExistence type="predicted"/>
<feature type="region of interest" description="Disordered" evidence="1">
    <location>
        <begin position="64"/>
        <end position="88"/>
    </location>
</feature>
<name>X0RW53_9ZZZZ</name>
<organism evidence="2">
    <name type="scientific">marine sediment metagenome</name>
    <dbReference type="NCBI Taxonomy" id="412755"/>
    <lineage>
        <taxon>unclassified sequences</taxon>
        <taxon>metagenomes</taxon>
        <taxon>ecological metagenomes</taxon>
    </lineage>
</organism>
<protein>
    <submittedName>
        <fullName evidence="2">Uncharacterized protein</fullName>
    </submittedName>
</protein>
<comment type="caution">
    <text evidence="2">The sequence shown here is derived from an EMBL/GenBank/DDBJ whole genome shotgun (WGS) entry which is preliminary data.</text>
</comment>
<accession>X0RW53</accession>
<sequence length="88" mass="10203">MSDKEIPLHKPKLFCPVILEYCRTDCFCYRTKKPKGGDLEQPMCSNWTVNDKYWQPHSGIIKKTQKTTDNSDTNDKATFSIDFNPKKG</sequence>